<dbReference type="Gene3D" id="3.30.70.1280">
    <property type="entry name" value="SP0830-like domains"/>
    <property type="match status" value="1"/>
</dbReference>
<evidence type="ECO:0000313" key="2">
    <source>
        <dbReference type="Proteomes" id="UP000183685"/>
    </source>
</evidence>
<dbReference type="OrthoDB" id="9806494at2"/>
<name>A0A1G6YB47_9PROT</name>
<protein>
    <submittedName>
        <fullName evidence="1">Uncharacterized conserved protein, DUF1697 family</fullName>
    </submittedName>
</protein>
<proteinExistence type="predicted"/>
<dbReference type="SUPFAM" id="SSF160379">
    <property type="entry name" value="SP0830-like"/>
    <property type="match status" value="1"/>
</dbReference>
<dbReference type="AlphaFoldDB" id="A0A1G6YB47"/>
<keyword evidence="2" id="KW-1185">Reference proteome</keyword>
<dbReference type="Pfam" id="PF08002">
    <property type="entry name" value="DUF1697"/>
    <property type="match status" value="1"/>
</dbReference>
<organism evidence="1 2">
    <name type="scientific">Kordiimonas lacus</name>
    <dbReference type="NCBI Taxonomy" id="637679"/>
    <lineage>
        <taxon>Bacteria</taxon>
        <taxon>Pseudomonadati</taxon>
        <taxon>Pseudomonadota</taxon>
        <taxon>Alphaproteobacteria</taxon>
        <taxon>Kordiimonadales</taxon>
        <taxon>Kordiimonadaceae</taxon>
        <taxon>Kordiimonas</taxon>
    </lineage>
</organism>
<sequence>MTKFVALLRGINVGGHKKIKMADLKEVAGKCGLSDVQHYVPSGNLVFSGKGTPDAVAGKLEKACERTFGFPVDIMVLSEDEFRQEVAACPFADGSRPKGELDPKFLQLAFLKGTPDSAHIEALFEGYEGPEVVQLAGRTLHIYFTEGSGRSKLTPLLTDKKLGVPATARNWNTVQKLLAMLDD</sequence>
<reference evidence="1 2" key="1">
    <citation type="submission" date="2016-10" db="EMBL/GenBank/DDBJ databases">
        <authorList>
            <person name="de Groot N.N."/>
        </authorList>
    </citation>
    <scope>NUCLEOTIDE SEQUENCE [LARGE SCALE GENOMIC DNA]</scope>
    <source>
        <strain evidence="1 2">CGMCC 1.9109</strain>
    </source>
</reference>
<gene>
    <name evidence="1" type="ORF">SAMN04488071_1553</name>
</gene>
<dbReference type="InterPro" id="IPR012545">
    <property type="entry name" value="DUF1697"/>
</dbReference>
<dbReference type="EMBL" id="FNAK01000003">
    <property type="protein sequence ID" value="SDD87542.1"/>
    <property type="molecule type" value="Genomic_DNA"/>
</dbReference>
<dbReference type="Proteomes" id="UP000183685">
    <property type="component" value="Unassembled WGS sequence"/>
</dbReference>
<dbReference type="STRING" id="637679.GCA_001550055_01233"/>
<dbReference type="PANTHER" id="PTHR36439">
    <property type="entry name" value="BLL4334 PROTEIN"/>
    <property type="match status" value="1"/>
</dbReference>
<accession>A0A1G6YB47</accession>
<dbReference type="RefSeq" id="WP_068302369.1">
    <property type="nucleotide sequence ID" value="NZ_FNAK01000003.1"/>
</dbReference>
<dbReference type="PANTHER" id="PTHR36439:SF1">
    <property type="entry name" value="DUF1697 DOMAIN-CONTAINING PROTEIN"/>
    <property type="match status" value="1"/>
</dbReference>
<evidence type="ECO:0000313" key="1">
    <source>
        <dbReference type="EMBL" id="SDD87542.1"/>
    </source>
</evidence>
<dbReference type="PIRSF" id="PIRSF008502">
    <property type="entry name" value="UCP008502"/>
    <property type="match status" value="1"/>
</dbReference>